<evidence type="ECO:0000256" key="1">
    <source>
        <dbReference type="ARBA" id="ARBA00004443"/>
    </source>
</evidence>
<evidence type="ECO:0000313" key="11">
    <source>
        <dbReference type="Proteomes" id="UP001473302"/>
    </source>
</evidence>
<evidence type="ECO:0000256" key="9">
    <source>
        <dbReference type="PIRNR" id="PIRNR000022"/>
    </source>
</evidence>
<accession>A0ABP9YLF7</accession>
<dbReference type="InterPro" id="IPR036544">
    <property type="entry name" value="QCR7_sf"/>
</dbReference>
<dbReference type="PANTHER" id="PTHR12022:SF0">
    <property type="entry name" value="CYTOCHROME B-C1 COMPLEX SUBUNIT 7"/>
    <property type="match status" value="1"/>
</dbReference>
<proteinExistence type="inferred from homology"/>
<dbReference type="Pfam" id="PF02271">
    <property type="entry name" value="UCR_14kD"/>
    <property type="match status" value="1"/>
</dbReference>
<protein>
    <recommendedName>
        <fullName evidence="9">Cytochrome b-c1 complex subunit 7</fullName>
    </recommendedName>
</protein>
<gene>
    <name evidence="10" type="ORF">MFLAVUS_001072</name>
</gene>
<name>A0ABP9YLF7_9FUNG</name>
<keyword evidence="11" id="KW-1185">Reference proteome</keyword>
<evidence type="ECO:0000256" key="3">
    <source>
        <dbReference type="ARBA" id="ARBA00022448"/>
    </source>
</evidence>
<comment type="subcellular location">
    <subcellularLocation>
        <location evidence="1">Mitochondrion inner membrane</location>
        <topology evidence="1">Peripheral membrane protein</topology>
        <orientation evidence="1">Matrix side</orientation>
    </subcellularLocation>
</comment>
<keyword evidence="5 9" id="KW-0999">Mitochondrion inner membrane</keyword>
<evidence type="ECO:0000256" key="2">
    <source>
        <dbReference type="ARBA" id="ARBA00008554"/>
    </source>
</evidence>
<organism evidence="10 11">
    <name type="scientific">Mucor flavus</name>
    <dbReference type="NCBI Taxonomy" id="439312"/>
    <lineage>
        <taxon>Eukaryota</taxon>
        <taxon>Fungi</taxon>
        <taxon>Fungi incertae sedis</taxon>
        <taxon>Mucoromycota</taxon>
        <taxon>Mucoromycotina</taxon>
        <taxon>Mucoromycetes</taxon>
        <taxon>Mucorales</taxon>
        <taxon>Mucorineae</taxon>
        <taxon>Mucoraceae</taxon>
        <taxon>Mucor</taxon>
    </lineage>
</organism>
<comment type="similarity">
    <text evidence="2 9">Belongs to the UQCRB/QCR7 family.</text>
</comment>
<dbReference type="Gene3D" id="1.10.1090.10">
    <property type="entry name" value="Cytochrome b-c1 complex subunit 7"/>
    <property type="match status" value="1"/>
</dbReference>
<evidence type="ECO:0000313" key="10">
    <source>
        <dbReference type="EMBL" id="GAA5807698.1"/>
    </source>
</evidence>
<keyword evidence="6 9" id="KW-0249">Electron transport</keyword>
<evidence type="ECO:0000256" key="5">
    <source>
        <dbReference type="ARBA" id="ARBA00022792"/>
    </source>
</evidence>
<keyword evidence="7 9" id="KW-0496">Mitochondrion</keyword>
<evidence type="ECO:0000256" key="6">
    <source>
        <dbReference type="ARBA" id="ARBA00022982"/>
    </source>
</evidence>
<dbReference type="Proteomes" id="UP001473302">
    <property type="component" value="Unassembled WGS sequence"/>
</dbReference>
<keyword evidence="3 9" id="KW-0813">Transport</keyword>
<dbReference type="PIRSF" id="PIRSF000022">
    <property type="entry name" value="Bc1_14K"/>
    <property type="match status" value="1"/>
</dbReference>
<dbReference type="EMBL" id="BAABUK010000002">
    <property type="protein sequence ID" value="GAA5807698.1"/>
    <property type="molecule type" value="Genomic_DNA"/>
</dbReference>
<evidence type="ECO:0000256" key="7">
    <source>
        <dbReference type="ARBA" id="ARBA00023128"/>
    </source>
</evidence>
<comment type="function">
    <text evidence="9">Component of the ubiquinol-cytochrome c oxidoreductase, a multisubunit transmembrane complex that is part of the mitochondrial electron transport chain which drives oxidative phosphorylation.</text>
</comment>
<keyword evidence="4 9" id="KW-0679">Respiratory chain</keyword>
<dbReference type="InterPro" id="IPR003197">
    <property type="entry name" value="QCR7"/>
</dbReference>
<sequence>MSSLSLKSLIQNSKLLTSFLKPVSKAYAGAAGYRQIGLRYDDLVAEESELVQEALRRLEIADPHAIYDRAYRIRVAQQCSLSHQLLPKDQWVSATEYINLDIRYLQPYIDEVAAETAERDAFDNIKVAARN</sequence>
<dbReference type="SUPFAM" id="SSF81524">
    <property type="entry name" value="14 kDa protein of cytochrome bc1 complex (Ubiquinol-cytochrome c reductase)"/>
    <property type="match status" value="1"/>
</dbReference>
<dbReference type="PANTHER" id="PTHR12022">
    <property type="entry name" value="UBIQUINOL-CYTOCHROME C REDUCTASE COMPLEX 14 KD PROTEIN"/>
    <property type="match status" value="1"/>
</dbReference>
<evidence type="ECO:0000256" key="4">
    <source>
        <dbReference type="ARBA" id="ARBA00022660"/>
    </source>
</evidence>
<keyword evidence="8 9" id="KW-0472">Membrane</keyword>
<comment type="caution">
    <text evidence="10">The sequence shown here is derived from an EMBL/GenBank/DDBJ whole genome shotgun (WGS) entry which is preliminary data.</text>
</comment>
<reference evidence="10 11" key="1">
    <citation type="submission" date="2024-04" db="EMBL/GenBank/DDBJ databases">
        <title>genome sequences of Mucor flavus KT1a and Helicostylum pulchrum KT1b strains isolated from the surface of a dry-aged beef.</title>
        <authorList>
            <person name="Toyotome T."/>
            <person name="Hosono M."/>
            <person name="Torimaru M."/>
            <person name="Fukuda K."/>
            <person name="Mikami N."/>
        </authorList>
    </citation>
    <scope>NUCLEOTIDE SEQUENCE [LARGE SCALE GENOMIC DNA]</scope>
    <source>
        <strain evidence="10 11">KT1a</strain>
    </source>
</reference>
<evidence type="ECO:0000256" key="8">
    <source>
        <dbReference type="ARBA" id="ARBA00023136"/>
    </source>
</evidence>